<evidence type="ECO:0000256" key="2">
    <source>
        <dbReference type="ARBA" id="ARBA00006386"/>
    </source>
</evidence>
<keyword evidence="3" id="KW-1003">Cell membrane</keyword>
<feature type="transmembrane region" description="Helical" evidence="7">
    <location>
        <begin position="237"/>
        <end position="258"/>
    </location>
</feature>
<comment type="caution">
    <text evidence="8">The sequence shown here is derived from an EMBL/GenBank/DDBJ whole genome shotgun (WGS) entry which is preliminary data.</text>
</comment>
<dbReference type="InterPro" id="IPR005524">
    <property type="entry name" value="DUF318"/>
</dbReference>
<feature type="transmembrane region" description="Helical" evidence="7">
    <location>
        <begin position="15"/>
        <end position="39"/>
    </location>
</feature>
<name>A0A7X9LEI9_STRRT</name>
<dbReference type="RefSeq" id="WP_193522934.1">
    <property type="nucleotide sequence ID" value="NZ_JABASA010000002.1"/>
</dbReference>
<dbReference type="Proteomes" id="UP000532121">
    <property type="component" value="Unassembled WGS sequence"/>
</dbReference>
<comment type="subcellular location">
    <subcellularLocation>
        <location evidence="1">Cell membrane</location>
        <topology evidence="1">Multi-pass membrane protein</topology>
    </subcellularLocation>
</comment>
<feature type="transmembrane region" description="Helical" evidence="7">
    <location>
        <begin position="60"/>
        <end position="81"/>
    </location>
</feature>
<evidence type="ECO:0000256" key="4">
    <source>
        <dbReference type="ARBA" id="ARBA00022692"/>
    </source>
</evidence>
<evidence type="ECO:0000256" key="1">
    <source>
        <dbReference type="ARBA" id="ARBA00004651"/>
    </source>
</evidence>
<sequence>MAVFNHLPASVLQCLAIFLSIIIEALPFILLGAILSGFIEVYLTPDLVQKYLPKHKIPRILFGTFIGFIFPSCECGIVPIVNRFLEKKVPSYTAIPFLATAPIINPIVLFATFSAFGNSWRFVFLRLFGAIIVAVSLGILLGFLVDENISKESAKPCHYHDYSDKKIHQKIFYALAHAVDELFDTGRYLIFGSLVAAAMQIYVPTRILTTIGHSPLTAILVMMLLAFILSLCSEADAFIGTSLLATFGVAPVVAFLLIGPMVDIKNMMMMKNVFKGRFIVQFVGTSSLVIIIYCLIVGVI</sequence>
<evidence type="ECO:0000256" key="3">
    <source>
        <dbReference type="ARBA" id="ARBA00022475"/>
    </source>
</evidence>
<dbReference type="EMBL" id="JABASA010000002">
    <property type="protein sequence ID" value="NMD48395.1"/>
    <property type="molecule type" value="Genomic_DNA"/>
</dbReference>
<accession>A0A7X9LEI9</accession>
<evidence type="ECO:0000313" key="9">
    <source>
        <dbReference type="Proteomes" id="UP000532121"/>
    </source>
</evidence>
<comment type="similarity">
    <text evidence="2">Belongs to the UPF0718 family.</text>
</comment>
<dbReference type="GO" id="GO:0005886">
    <property type="term" value="C:plasma membrane"/>
    <property type="evidence" value="ECO:0007669"/>
    <property type="project" value="UniProtKB-SubCell"/>
</dbReference>
<dbReference type="PANTHER" id="PTHR34184:SF4">
    <property type="entry name" value="UPF0718 PROTEIN YCGR"/>
    <property type="match status" value="1"/>
</dbReference>
<feature type="transmembrane region" description="Helical" evidence="7">
    <location>
        <begin position="215"/>
        <end position="231"/>
    </location>
</feature>
<protein>
    <submittedName>
        <fullName evidence="8">Permease</fullName>
    </submittedName>
</protein>
<dbReference type="AlphaFoldDB" id="A0A7X9LEI9"/>
<dbReference type="InterPro" id="IPR052923">
    <property type="entry name" value="UPF0718"/>
</dbReference>
<organism evidence="8 9">
    <name type="scientific">Streptococcus ratti</name>
    <dbReference type="NCBI Taxonomy" id="1341"/>
    <lineage>
        <taxon>Bacteria</taxon>
        <taxon>Bacillati</taxon>
        <taxon>Bacillota</taxon>
        <taxon>Bacilli</taxon>
        <taxon>Lactobacillales</taxon>
        <taxon>Streptococcaceae</taxon>
        <taxon>Streptococcus</taxon>
    </lineage>
</organism>
<feature type="transmembrane region" description="Helical" evidence="7">
    <location>
        <begin position="278"/>
        <end position="299"/>
    </location>
</feature>
<feature type="transmembrane region" description="Helical" evidence="7">
    <location>
        <begin position="123"/>
        <end position="145"/>
    </location>
</feature>
<dbReference type="Pfam" id="PF03773">
    <property type="entry name" value="ArsP_1"/>
    <property type="match status" value="1"/>
</dbReference>
<feature type="transmembrane region" description="Helical" evidence="7">
    <location>
        <begin position="93"/>
        <end position="116"/>
    </location>
</feature>
<evidence type="ECO:0000256" key="7">
    <source>
        <dbReference type="SAM" id="Phobius"/>
    </source>
</evidence>
<gene>
    <name evidence="8" type="ORF">HHO37_01605</name>
</gene>
<dbReference type="PANTHER" id="PTHR34184">
    <property type="entry name" value="UPF0718 PROTEIN YCGR"/>
    <property type="match status" value="1"/>
</dbReference>
<evidence type="ECO:0000256" key="6">
    <source>
        <dbReference type="ARBA" id="ARBA00023136"/>
    </source>
</evidence>
<proteinExistence type="inferred from homology"/>
<evidence type="ECO:0000256" key="5">
    <source>
        <dbReference type="ARBA" id="ARBA00022989"/>
    </source>
</evidence>
<keyword evidence="6 7" id="KW-0472">Membrane</keyword>
<keyword evidence="4 7" id="KW-0812">Transmembrane</keyword>
<evidence type="ECO:0000313" key="8">
    <source>
        <dbReference type="EMBL" id="NMD48395.1"/>
    </source>
</evidence>
<reference evidence="8 9" key="1">
    <citation type="submission" date="2020-04" db="EMBL/GenBank/DDBJ databases">
        <title>MicrobeNet Type strains.</title>
        <authorList>
            <person name="Nicholson A.C."/>
        </authorList>
    </citation>
    <scope>NUCLEOTIDE SEQUENCE [LARGE SCALE GENOMIC DNA]</scope>
    <source>
        <strain evidence="8 9">DSM 22768</strain>
    </source>
</reference>
<keyword evidence="5 7" id="KW-1133">Transmembrane helix</keyword>